<dbReference type="OrthoDB" id="1886825at2759"/>
<gene>
    <name evidence="2" type="ORF">HHK36_029332</name>
</gene>
<dbReference type="OMA" id="CRITFNT"/>
<protein>
    <submittedName>
        <fullName evidence="2">Uncharacterized protein</fullName>
    </submittedName>
</protein>
<dbReference type="AlphaFoldDB" id="A0A834YBF3"/>
<feature type="region of interest" description="Disordered" evidence="1">
    <location>
        <begin position="1"/>
        <end position="42"/>
    </location>
</feature>
<dbReference type="Proteomes" id="UP000655225">
    <property type="component" value="Unassembled WGS sequence"/>
</dbReference>
<organism evidence="2 3">
    <name type="scientific">Tetracentron sinense</name>
    <name type="common">Spur-leaf</name>
    <dbReference type="NCBI Taxonomy" id="13715"/>
    <lineage>
        <taxon>Eukaryota</taxon>
        <taxon>Viridiplantae</taxon>
        <taxon>Streptophyta</taxon>
        <taxon>Embryophyta</taxon>
        <taxon>Tracheophyta</taxon>
        <taxon>Spermatophyta</taxon>
        <taxon>Magnoliopsida</taxon>
        <taxon>Trochodendrales</taxon>
        <taxon>Trochodendraceae</taxon>
        <taxon>Tetracentron</taxon>
    </lineage>
</organism>
<feature type="compositionally biased region" description="Basic and acidic residues" evidence="1">
    <location>
        <begin position="1"/>
        <end position="11"/>
    </location>
</feature>
<evidence type="ECO:0000256" key="1">
    <source>
        <dbReference type="SAM" id="MobiDB-lite"/>
    </source>
</evidence>
<comment type="caution">
    <text evidence="2">The sequence shown here is derived from an EMBL/GenBank/DDBJ whole genome shotgun (WGS) entry which is preliminary data.</text>
</comment>
<dbReference type="EMBL" id="JABCRI010000023">
    <property type="protein sequence ID" value="KAF8377999.1"/>
    <property type="molecule type" value="Genomic_DNA"/>
</dbReference>
<evidence type="ECO:0000313" key="3">
    <source>
        <dbReference type="Proteomes" id="UP000655225"/>
    </source>
</evidence>
<proteinExistence type="predicted"/>
<reference evidence="2 3" key="1">
    <citation type="submission" date="2020-04" db="EMBL/GenBank/DDBJ databases">
        <title>Plant Genome Project.</title>
        <authorList>
            <person name="Zhang R.-G."/>
        </authorList>
    </citation>
    <scope>NUCLEOTIDE SEQUENCE [LARGE SCALE GENOMIC DNA]</scope>
    <source>
        <strain evidence="2">YNK0</strain>
        <tissue evidence="2">Leaf</tissue>
    </source>
</reference>
<sequence length="307" mass="36252">MSESLHPRETREEVEETTSKQSFQEQTLELQTTEQNHGSSTYQIQEWETRARTWLSMLPKRRNVTMAEMEAWIDSKEVDLPEKLKSWSRSLLYQRIVSIHKLMRRPYQEKEDNHIEPPQARFQRTDQWIPVYSWLELLDKHEVVKSKEISDFLSENPKVEEQLYSRHSRYHLMHYIKKCHLKMLKRREKQKGVQQSNTKSPMKVHYNGVAKQGMQQSNTTAPTNVRYNGVTEQCMQLSNTTAPTKVHSRVPLSWNSSSGQCKDNEIYIARRNEAFLKYEMGWKVVLAGHGHALVVIVLEGIWKKLEL</sequence>
<keyword evidence="3" id="KW-1185">Reference proteome</keyword>
<name>A0A834YBF3_TETSI</name>
<accession>A0A834YBF3</accession>
<evidence type="ECO:0000313" key="2">
    <source>
        <dbReference type="EMBL" id="KAF8377999.1"/>
    </source>
</evidence>
<feature type="compositionally biased region" description="Low complexity" evidence="1">
    <location>
        <begin position="24"/>
        <end position="35"/>
    </location>
</feature>